<evidence type="ECO:0000256" key="3">
    <source>
        <dbReference type="ARBA" id="ARBA00022630"/>
    </source>
</evidence>
<evidence type="ECO:0000259" key="8">
    <source>
        <dbReference type="Pfam" id="PF00881"/>
    </source>
</evidence>
<keyword evidence="10" id="KW-1185">Reference proteome</keyword>
<keyword evidence="6" id="KW-0560">Oxidoreductase</keyword>
<dbReference type="InterPro" id="IPR000415">
    <property type="entry name" value="Nitroreductase-like"/>
</dbReference>
<dbReference type="Proteomes" id="UP000426246">
    <property type="component" value="Chromosome"/>
</dbReference>
<comment type="similarity">
    <text evidence="2">Belongs to the nitroreductase family.</text>
</comment>
<evidence type="ECO:0000256" key="5">
    <source>
        <dbReference type="ARBA" id="ARBA00022857"/>
    </source>
</evidence>
<evidence type="ECO:0000256" key="7">
    <source>
        <dbReference type="ARBA" id="ARBA00023027"/>
    </source>
</evidence>
<organism evidence="9 10">
    <name type="scientific">Paenibacillus psychroresistens</name>
    <dbReference type="NCBI Taxonomy" id="1778678"/>
    <lineage>
        <taxon>Bacteria</taxon>
        <taxon>Bacillati</taxon>
        <taxon>Bacillota</taxon>
        <taxon>Bacilli</taxon>
        <taxon>Bacillales</taxon>
        <taxon>Paenibacillaceae</taxon>
        <taxon>Paenibacillus</taxon>
    </lineage>
</organism>
<comment type="cofactor">
    <cofactor evidence="1">
        <name>FMN</name>
        <dbReference type="ChEBI" id="CHEBI:58210"/>
    </cofactor>
</comment>
<dbReference type="InterPro" id="IPR026021">
    <property type="entry name" value="YdjA-like"/>
</dbReference>
<dbReference type="InterPro" id="IPR052530">
    <property type="entry name" value="NAD(P)H_nitroreductase"/>
</dbReference>
<keyword evidence="4" id="KW-0288">FMN</keyword>
<name>A0A6B8RVX5_9BACL</name>
<reference evidence="10" key="1">
    <citation type="submission" date="2018-11" db="EMBL/GenBank/DDBJ databases">
        <title>Complete genome sequence of Paenibacillus sp. ML311-T8.</title>
        <authorList>
            <person name="Nam Y.-D."/>
            <person name="Kang J."/>
            <person name="Chung W.-H."/>
            <person name="Park Y.S."/>
        </authorList>
    </citation>
    <scope>NUCLEOTIDE SEQUENCE [LARGE SCALE GENOMIC DNA]</scope>
    <source>
        <strain evidence="10">ML311-T8</strain>
    </source>
</reference>
<dbReference type="InterPro" id="IPR029479">
    <property type="entry name" value="Nitroreductase"/>
</dbReference>
<gene>
    <name evidence="9" type="ORF">EHS13_35550</name>
</gene>
<evidence type="ECO:0000313" key="9">
    <source>
        <dbReference type="EMBL" id="QGQ99805.1"/>
    </source>
</evidence>
<dbReference type="AlphaFoldDB" id="A0A6B8RVX5"/>
<dbReference type="Pfam" id="PF00881">
    <property type="entry name" value="Nitroreductase"/>
    <property type="match status" value="1"/>
</dbReference>
<feature type="domain" description="Nitroreductase" evidence="8">
    <location>
        <begin position="8"/>
        <end position="168"/>
    </location>
</feature>
<evidence type="ECO:0000256" key="2">
    <source>
        <dbReference type="ARBA" id="ARBA00007118"/>
    </source>
</evidence>
<dbReference type="CDD" id="cd02135">
    <property type="entry name" value="YdjA-like"/>
    <property type="match status" value="1"/>
</dbReference>
<protein>
    <submittedName>
        <fullName evidence="9">Nitroreductase</fullName>
    </submittedName>
</protein>
<proteinExistence type="inferred from homology"/>
<dbReference type="RefSeq" id="WP_155705049.1">
    <property type="nucleotide sequence ID" value="NZ_CP034235.1"/>
</dbReference>
<keyword evidence="3" id="KW-0285">Flavoprotein</keyword>
<keyword evidence="5" id="KW-0521">NADP</keyword>
<keyword evidence="7" id="KW-0520">NAD</keyword>
<evidence type="ECO:0000256" key="1">
    <source>
        <dbReference type="ARBA" id="ARBA00001917"/>
    </source>
</evidence>
<sequence length="192" mass="21947">MTTLASVIRNRRTIREFNGHPVTEQQIIEILETAVWAPYHASKEPWRFILFMGDSRQRLASAVLSTYSQEAREKYGQTLMDKFTVETPAHLIVIMSEESEHARLERPRQWEDAYGATSALIQNIQLLAWEQNIGMVWKTNAYNWDRSFCEAIGVLPGEKVVGTLHLGYYDENKVANGSPRTPVSDLLTLAHL</sequence>
<accession>A0A6B8RVX5</accession>
<dbReference type="Gene3D" id="3.40.109.10">
    <property type="entry name" value="NADH Oxidase"/>
    <property type="match status" value="1"/>
</dbReference>
<dbReference type="OrthoDB" id="9804207at2"/>
<dbReference type="PANTHER" id="PTHR43821">
    <property type="entry name" value="NAD(P)H NITROREDUCTASE YDJA-RELATED"/>
    <property type="match status" value="1"/>
</dbReference>
<evidence type="ECO:0000313" key="10">
    <source>
        <dbReference type="Proteomes" id="UP000426246"/>
    </source>
</evidence>
<dbReference type="EMBL" id="CP034235">
    <property type="protein sequence ID" value="QGQ99805.1"/>
    <property type="molecule type" value="Genomic_DNA"/>
</dbReference>
<dbReference type="GO" id="GO:0016491">
    <property type="term" value="F:oxidoreductase activity"/>
    <property type="evidence" value="ECO:0007669"/>
    <property type="project" value="UniProtKB-KW"/>
</dbReference>
<evidence type="ECO:0000256" key="6">
    <source>
        <dbReference type="ARBA" id="ARBA00023002"/>
    </source>
</evidence>
<dbReference type="SUPFAM" id="SSF55469">
    <property type="entry name" value="FMN-dependent nitroreductase-like"/>
    <property type="match status" value="1"/>
</dbReference>
<dbReference type="KEGG" id="ppsc:EHS13_35550"/>
<evidence type="ECO:0000256" key="4">
    <source>
        <dbReference type="ARBA" id="ARBA00022643"/>
    </source>
</evidence>
<dbReference type="PANTHER" id="PTHR43821:SF1">
    <property type="entry name" value="NAD(P)H NITROREDUCTASE YDJA-RELATED"/>
    <property type="match status" value="1"/>
</dbReference>